<evidence type="ECO:0000313" key="3">
    <source>
        <dbReference type="EMBL" id="SFI17188.1"/>
    </source>
</evidence>
<dbReference type="InterPro" id="IPR036291">
    <property type="entry name" value="NAD(P)-bd_dom_sf"/>
</dbReference>
<dbReference type="AlphaFoldDB" id="A0A1I3G116"/>
<dbReference type="PRINTS" id="PR00080">
    <property type="entry name" value="SDRFAMILY"/>
</dbReference>
<accession>A0A1I3G116</accession>
<dbReference type="PANTHER" id="PTHR42879">
    <property type="entry name" value="3-OXOACYL-(ACYL-CARRIER-PROTEIN) REDUCTASE"/>
    <property type="match status" value="1"/>
</dbReference>
<protein>
    <submittedName>
        <fullName evidence="3">3-oxoacyl-[acyl-carrier protein] reductase</fullName>
    </submittedName>
</protein>
<dbReference type="OrthoDB" id="1235794at2"/>
<sequence length="242" mass="25766">MSELTNKVALVTGASSGFGVGIAKALAASGCKVWITARNIQKLEQTAAEIGATPLQADATNPADWDRVIDHILADAGRLDILVNNAGGALKIAPITEFSDEAMAEVINVNLISAMMGSRRAAAVMKAQQSGTIINISSICAQQAWTGWGIYAAAKAGLDQFTRSLYVEMRPFNVRATALIPSWGATDFNRNAQLEHPLPEVAARMISPEQIGKLVVQICSLDANLVVPELTVLPLIQQIEPY</sequence>
<dbReference type="EMBL" id="FOQO01000002">
    <property type="protein sequence ID" value="SFI17188.1"/>
    <property type="molecule type" value="Genomic_DNA"/>
</dbReference>
<dbReference type="RefSeq" id="WP_090625753.1">
    <property type="nucleotide sequence ID" value="NZ_FOQO01000002.1"/>
</dbReference>
<organism evidence="3 4">
    <name type="scientific">Parapedobacter indicus</name>
    <dbReference type="NCBI Taxonomy" id="1477437"/>
    <lineage>
        <taxon>Bacteria</taxon>
        <taxon>Pseudomonadati</taxon>
        <taxon>Bacteroidota</taxon>
        <taxon>Sphingobacteriia</taxon>
        <taxon>Sphingobacteriales</taxon>
        <taxon>Sphingobacteriaceae</taxon>
        <taxon>Parapedobacter</taxon>
    </lineage>
</organism>
<evidence type="ECO:0000313" key="4">
    <source>
        <dbReference type="Proteomes" id="UP000198670"/>
    </source>
</evidence>
<dbReference type="InterPro" id="IPR002347">
    <property type="entry name" value="SDR_fam"/>
</dbReference>
<reference evidence="3 4" key="1">
    <citation type="submission" date="2016-10" db="EMBL/GenBank/DDBJ databases">
        <authorList>
            <person name="de Groot N.N."/>
        </authorList>
    </citation>
    <scope>NUCLEOTIDE SEQUENCE [LARGE SCALE GENOMIC DNA]</scope>
    <source>
        <strain evidence="3 4">RK1</strain>
    </source>
</reference>
<dbReference type="Pfam" id="PF00106">
    <property type="entry name" value="adh_short"/>
    <property type="match status" value="1"/>
</dbReference>
<name>A0A1I3G116_9SPHI</name>
<evidence type="ECO:0000256" key="1">
    <source>
        <dbReference type="ARBA" id="ARBA00006484"/>
    </source>
</evidence>
<dbReference type="InterPro" id="IPR050259">
    <property type="entry name" value="SDR"/>
</dbReference>
<gene>
    <name evidence="3" type="ORF">SAMN05444682_102590</name>
</gene>
<dbReference type="CDD" id="cd05233">
    <property type="entry name" value="SDR_c"/>
    <property type="match status" value="1"/>
</dbReference>
<dbReference type="Proteomes" id="UP000198670">
    <property type="component" value="Unassembled WGS sequence"/>
</dbReference>
<dbReference type="PRINTS" id="PR00081">
    <property type="entry name" value="GDHRDH"/>
</dbReference>
<dbReference type="PANTHER" id="PTHR42879:SF2">
    <property type="entry name" value="3-OXOACYL-[ACYL-CARRIER-PROTEIN] REDUCTASE FABG"/>
    <property type="match status" value="1"/>
</dbReference>
<dbReference type="Gene3D" id="3.40.50.720">
    <property type="entry name" value="NAD(P)-binding Rossmann-like Domain"/>
    <property type="match status" value="1"/>
</dbReference>
<comment type="similarity">
    <text evidence="1 2">Belongs to the short-chain dehydrogenases/reductases (SDR) family.</text>
</comment>
<dbReference type="FunFam" id="3.40.50.720:FF:000084">
    <property type="entry name" value="Short-chain dehydrogenase reductase"/>
    <property type="match status" value="1"/>
</dbReference>
<proteinExistence type="inferred from homology"/>
<keyword evidence="4" id="KW-1185">Reference proteome</keyword>
<dbReference type="STRING" id="1477437.SAMN05444682_102590"/>
<evidence type="ECO:0000256" key="2">
    <source>
        <dbReference type="RuleBase" id="RU000363"/>
    </source>
</evidence>
<dbReference type="SUPFAM" id="SSF51735">
    <property type="entry name" value="NAD(P)-binding Rossmann-fold domains"/>
    <property type="match status" value="1"/>
</dbReference>